<keyword evidence="5" id="KW-0436">Ligase</keyword>
<protein>
    <submittedName>
        <fullName evidence="5">Long-chain acyl-CoA synthetase</fullName>
        <ecNumber evidence="5">6.2.1.3</ecNumber>
    </submittedName>
</protein>
<dbReference type="SUPFAM" id="SSF56801">
    <property type="entry name" value="Acetyl-CoA synthetase-like"/>
    <property type="match status" value="1"/>
</dbReference>
<evidence type="ECO:0000313" key="5">
    <source>
        <dbReference type="EMBL" id="MDQ0189616.1"/>
    </source>
</evidence>
<dbReference type="Pfam" id="PF23562">
    <property type="entry name" value="AMP-binding_C_3"/>
    <property type="match status" value="1"/>
</dbReference>
<reference evidence="5 6" key="1">
    <citation type="submission" date="2023-07" db="EMBL/GenBank/DDBJ databases">
        <title>Genomic Encyclopedia of Type Strains, Phase IV (KMG-IV): sequencing the most valuable type-strain genomes for metagenomic binning, comparative biology and taxonomic classification.</title>
        <authorList>
            <person name="Goeker M."/>
        </authorList>
    </citation>
    <scope>NUCLEOTIDE SEQUENCE [LARGE SCALE GENOMIC DNA]</scope>
    <source>
        <strain evidence="5 6">DSM 4006</strain>
    </source>
</reference>
<name>A0ABT9XIS8_9BACL</name>
<dbReference type="RefSeq" id="WP_274454553.1">
    <property type="nucleotide sequence ID" value="NZ_CP067097.1"/>
</dbReference>
<evidence type="ECO:0000256" key="1">
    <source>
        <dbReference type="ARBA" id="ARBA00022741"/>
    </source>
</evidence>
<evidence type="ECO:0000313" key="6">
    <source>
        <dbReference type="Proteomes" id="UP001232973"/>
    </source>
</evidence>
<dbReference type="InterPro" id="IPR020845">
    <property type="entry name" value="AMP-binding_CS"/>
</dbReference>
<dbReference type="PANTHER" id="PTHR43272">
    <property type="entry name" value="LONG-CHAIN-FATTY-ACID--COA LIGASE"/>
    <property type="match status" value="1"/>
</dbReference>
<gene>
    <name evidence="5" type="ORF">J2S03_001461</name>
</gene>
<dbReference type="Pfam" id="PF00501">
    <property type="entry name" value="AMP-binding"/>
    <property type="match status" value="1"/>
</dbReference>
<dbReference type="PANTHER" id="PTHR43272:SF33">
    <property type="entry name" value="AMP-BINDING DOMAIN-CONTAINING PROTEIN-RELATED"/>
    <property type="match status" value="1"/>
</dbReference>
<proteinExistence type="predicted"/>
<dbReference type="InterPro" id="IPR000873">
    <property type="entry name" value="AMP-dep_synth/lig_dom"/>
</dbReference>
<dbReference type="PROSITE" id="PS00455">
    <property type="entry name" value="AMP_BINDING"/>
    <property type="match status" value="1"/>
</dbReference>
<keyword evidence="2" id="KW-0067">ATP-binding</keyword>
<comment type="caution">
    <text evidence="5">The sequence shown here is derived from an EMBL/GenBank/DDBJ whole genome shotgun (WGS) entry which is preliminary data.</text>
</comment>
<sequence length="849" mass="90306">MNLVELLYTSVTKFDNKEAMRYKQNGQWRTISYRQLWDYITQLAAGLYASGVKSGDKVAILSENCPEWVITDFAVLSLGAVSVPIFATLPADQVGFILQNADVTVAVVENTEQLQKIQQVWAQPLERVILLKDRVRSGDGRISTFSDLLAIGSAPTNTAPPIDVNAVSDDQLATIVHTSGTSGLPKGVMLSHRNIVSNVHAALTVLPVEPDDVSLSYLPLSHIFERTVEEYALLSTGATVAYAEGIDNIQENLKEIRPTILVSVPRLLEKVYSGVRAKLEDAPKPIRGMVTKAIQSQKNAGLSFLAADKLVFKKLREGLGGRIRAVVSGGAGLAGEIAHFYIKAGIPVYEGYGMTEAAPVIAANPFGASRPGTVGKPIPGVEVKLAEDGELLVRGPNVMMGYYKQPEETARTLADGWLHTGDIAEILPDGYVRIVDRKKNILVLATGKNVAPFPIENAIALSPYISEAILVGDGLKYVSALIVPDFEALQPMAGELGLSGDPSTWTANPNLRRLMQQEVAKAVGKFAEFEQPKRIALIPNPLTIEGGDITPSLKVRMKVIREKYGHLIEAMYAGTDYIPVSSSEPMPAETTRPTSPAPVAAEAPEDSGHDDTGGAHPGGSTIPPGAIVPGAFDNTQPPQNAAAASDTERAQSYATETAETAVTPAKKRRKAKLLIGAVVLLIVVAGITTAASEGRLQLNPRVAKDANLNGQIAAIGDKNNQISSVNHQIVQNLQQMNNLAGITGQLGTNLKGLKANAQQQGVLLGQLQNLSGKQVNLSQQLRGLSGTLTGDLSKIDANAETENQSIQQMSQSAGQLSTLAAALVQSNQNSATKLAKAKSDADQVASEMP</sequence>
<evidence type="ECO:0000256" key="2">
    <source>
        <dbReference type="ARBA" id="ARBA00022840"/>
    </source>
</evidence>
<dbReference type="InterPro" id="IPR042099">
    <property type="entry name" value="ANL_N_sf"/>
</dbReference>
<dbReference type="CDD" id="cd05907">
    <property type="entry name" value="VL_LC_FACS_like"/>
    <property type="match status" value="1"/>
</dbReference>
<dbReference type="Proteomes" id="UP001232973">
    <property type="component" value="Unassembled WGS sequence"/>
</dbReference>
<keyword evidence="1" id="KW-0547">Nucleotide-binding</keyword>
<dbReference type="EMBL" id="JAUSTP010000009">
    <property type="protein sequence ID" value="MDQ0189616.1"/>
    <property type="molecule type" value="Genomic_DNA"/>
</dbReference>
<organism evidence="5 6">
    <name type="scientific">Alicyclobacillus cycloheptanicus</name>
    <dbReference type="NCBI Taxonomy" id="1457"/>
    <lineage>
        <taxon>Bacteria</taxon>
        <taxon>Bacillati</taxon>
        <taxon>Bacillota</taxon>
        <taxon>Bacilli</taxon>
        <taxon>Bacillales</taxon>
        <taxon>Alicyclobacillaceae</taxon>
        <taxon>Alicyclobacillus</taxon>
    </lineage>
</organism>
<accession>A0ABT9XIS8</accession>
<keyword evidence="6" id="KW-1185">Reference proteome</keyword>
<feature type="domain" description="AMP-dependent synthetase/ligase" evidence="4">
    <location>
        <begin position="10"/>
        <end position="403"/>
    </location>
</feature>
<evidence type="ECO:0000259" key="4">
    <source>
        <dbReference type="Pfam" id="PF00501"/>
    </source>
</evidence>
<feature type="region of interest" description="Disordered" evidence="3">
    <location>
        <begin position="582"/>
        <end position="657"/>
    </location>
</feature>
<dbReference type="Gene3D" id="3.40.50.12780">
    <property type="entry name" value="N-terminal domain of ligase-like"/>
    <property type="match status" value="1"/>
</dbReference>
<dbReference type="EC" id="6.2.1.3" evidence="5"/>
<evidence type="ECO:0000256" key="3">
    <source>
        <dbReference type="SAM" id="MobiDB-lite"/>
    </source>
</evidence>
<dbReference type="GO" id="GO:0004467">
    <property type="term" value="F:long-chain fatty acid-CoA ligase activity"/>
    <property type="evidence" value="ECO:0007669"/>
    <property type="project" value="UniProtKB-EC"/>
</dbReference>